<keyword evidence="13" id="KW-1185">Reference proteome</keyword>
<dbReference type="NCBIfam" id="TIGR00229">
    <property type="entry name" value="sensory_box"/>
    <property type="match status" value="2"/>
</dbReference>
<evidence type="ECO:0000259" key="11">
    <source>
        <dbReference type="PROSITE" id="PS50113"/>
    </source>
</evidence>
<dbReference type="InterPro" id="IPR036097">
    <property type="entry name" value="HisK_dim/P_sf"/>
</dbReference>
<gene>
    <name evidence="12" type="ORF">J2S03_001681</name>
</gene>
<keyword evidence="8" id="KW-0902">Two-component regulatory system</keyword>
<dbReference type="Pfam" id="PF13426">
    <property type="entry name" value="PAS_9"/>
    <property type="match status" value="1"/>
</dbReference>
<dbReference type="SMART" id="SM00086">
    <property type="entry name" value="PAC"/>
    <property type="match status" value="2"/>
</dbReference>
<dbReference type="PROSITE" id="PS50113">
    <property type="entry name" value="PAC"/>
    <property type="match status" value="2"/>
</dbReference>
<dbReference type="Pfam" id="PF00512">
    <property type="entry name" value="HisKA"/>
    <property type="match status" value="1"/>
</dbReference>
<evidence type="ECO:0000313" key="12">
    <source>
        <dbReference type="EMBL" id="MDQ0189834.1"/>
    </source>
</evidence>
<comment type="catalytic activity">
    <reaction evidence="1">
        <text>ATP + protein L-histidine = ADP + protein N-phospho-L-histidine.</text>
        <dbReference type="EC" id="2.7.13.3"/>
    </reaction>
</comment>
<keyword evidence="4 12" id="KW-0808">Transferase</keyword>
<dbReference type="RefSeq" id="WP_274457280.1">
    <property type="nucleotide sequence ID" value="NZ_CP067097.1"/>
</dbReference>
<dbReference type="PANTHER" id="PTHR43065">
    <property type="entry name" value="SENSOR HISTIDINE KINASE"/>
    <property type="match status" value="1"/>
</dbReference>
<proteinExistence type="predicted"/>
<dbReference type="SUPFAM" id="SSF55874">
    <property type="entry name" value="ATPase domain of HSP90 chaperone/DNA topoisomerase II/histidine kinase"/>
    <property type="match status" value="1"/>
</dbReference>
<dbReference type="PROSITE" id="PS50109">
    <property type="entry name" value="HIS_KIN"/>
    <property type="match status" value="1"/>
</dbReference>
<evidence type="ECO:0000256" key="1">
    <source>
        <dbReference type="ARBA" id="ARBA00000085"/>
    </source>
</evidence>
<dbReference type="SMART" id="SM00388">
    <property type="entry name" value="HisKA"/>
    <property type="match status" value="1"/>
</dbReference>
<dbReference type="EMBL" id="JAUSTP010000011">
    <property type="protein sequence ID" value="MDQ0189834.1"/>
    <property type="molecule type" value="Genomic_DNA"/>
</dbReference>
<dbReference type="InterPro" id="IPR013655">
    <property type="entry name" value="PAS_fold_3"/>
</dbReference>
<dbReference type="Proteomes" id="UP001232973">
    <property type="component" value="Unassembled WGS sequence"/>
</dbReference>
<comment type="caution">
    <text evidence="12">The sequence shown here is derived from an EMBL/GenBank/DDBJ whole genome shotgun (WGS) entry which is preliminary data.</text>
</comment>
<keyword evidence="7" id="KW-0067">ATP-binding</keyword>
<dbReference type="Gene3D" id="3.30.450.20">
    <property type="entry name" value="PAS domain"/>
    <property type="match status" value="2"/>
</dbReference>
<dbReference type="Gene3D" id="3.30.565.10">
    <property type="entry name" value="Histidine kinase-like ATPase, C-terminal domain"/>
    <property type="match status" value="1"/>
</dbReference>
<evidence type="ECO:0000259" key="10">
    <source>
        <dbReference type="PROSITE" id="PS50112"/>
    </source>
</evidence>
<feature type="domain" description="Histidine kinase" evidence="9">
    <location>
        <begin position="270"/>
        <end position="475"/>
    </location>
</feature>
<dbReference type="InterPro" id="IPR004358">
    <property type="entry name" value="Sig_transdc_His_kin-like_C"/>
</dbReference>
<name>A0ABT9XHP5_9BACL</name>
<dbReference type="Pfam" id="PF02518">
    <property type="entry name" value="HATPase_c"/>
    <property type="match status" value="1"/>
</dbReference>
<dbReference type="InterPro" id="IPR003594">
    <property type="entry name" value="HATPase_dom"/>
</dbReference>
<evidence type="ECO:0000313" key="13">
    <source>
        <dbReference type="Proteomes" id="UP001232973"/>
    </source>
</evidence>
<dbReference type="CDD" id="cd00130">
    <property type="entry name" value="PAS"/>
    <property type="match status" value="2"/>
</dbReference>
<sequence>MKPVSETFFPLVKSIFHGSKDAISLMGKDCIFQYVNPAFEQLYGLAAKDVIGKNVWSFWPENTDDMRCMSEAVKRGEGIADFETRRKRPDGTYVDVSLTITPIELDEGDIAYLTVDRDITERKRMERSLREVEAMFRLIEENISDTVSIFNVNGEYVYASESHRQFFGTPPEELLGRRVLQRIHEDDIERVRSAFRKTIKEKTRCKAECRVRHQDGRWVSVESAISPVLDEDGNVTKVISVSRDITDRKYTDQLLLQSEKLSVVGQFGAALAHEVRNPLTTIKGFLQLMTQDSAYNRQYIELVMSEIGRIENIIEEFLATSRPQESDYAKVDLHKVLEQSVAMMLPAAHMSNVGIETEIGDEELPIYGDDMKLKQVFVNLMKNGIESMTQAGILKVGAYRTAGGVIHVDVIDQGCGMSPEALSKIGDPFYTTKQRGTGLGLSVSLRILREHQAQIAFESEVGKGTKVSIEFPPFPAAAEGEADAAAR</sequence>
<dbReference type="CDD" id="cd00082">
    <property type="entry name" value="HisKA"/>
    <property type="match status" value="1"/>
</dbReference>
<evidence type="ECO:0000256" key="5">
    <source>
        <dbReference type="ARBA" id="ARBA00022741"/>
    </source>
</evidence>
<dbReference type="InterPro" id="IPR000014">
    <property type="entry name" value="PAS"/>
</dbReference>
<dbReference type="InterPro" id="IPR001610">
    <property type="entry name" value="PAC"/>
</dbReference>
<keyword evidence="5" id="KW-0547">Nucleotide-binding</keyword>
<dbReference type="GO" id="GO:0004673">
    <property type="term" value="F:protein histidine kinase activity"/>
    <property type="evidence" value="ECO:0007669"/>
    <property type="project" value="UniProtKB-EC"/>
</dbReference>
<evidence type="ECO:0000256" key="2">
    <source>
        <dbReference type="ARBA" id="ARBA00012438"/>
    </source>
</evidence>
<evidence type="ECO:0000256" key="3">
    <source>
        <dbReference type="ARBA" id="ARBA00022553"/>
    </source>
</evidence>
<feature type="domain" description="PAC" evidence="11">
    <location>
        <begin position="80"/>
        <end position="131"/>
    </location>
</feature>
<dbReference type="SUPFAM" id="SSF55785">
    <property type="entry name" value="PYP-like sensor domain (PAS domain)"/>
    <property type="match status" value="2"/>
</dbReference>
<dbReference type="SMART" id="SM00091">
    <property type="entry name" value="PAS"/>
    <property type="match status" value="2"/>
</dbReference>
<feature type="domain" description="PAS" evidence="10">
    <location>
        <begin position="34"/>
        <end position="77"/>
    </location>
</feature>
<evidence type="ECO:0000256" key="6">
    <source>
        <dbReference type="ARBA" id="ARBA00022777"/>
    </source>
</evidence>
<dbReference type="PANTHER" id="PTHR43065:SF46">
    <property type="entry name" value="C4-DICARBOXYLATE TRANSPORT SENSOR PROTEIN DCTB"/>
    <property type="match status" value="1"/>
</dbReference>
<accession>A0ABT9XHP5</accession>
<dbReference type="SMART" id="SM00387">
    <property type="entry name" value="HATPase_c"/>
    <property type="match status" value="1"/>
</dbReference>
<dbReference type="PROSITE" id="PS50112">
    <property type="entry name" value="PAS"/>
    <property type="match status" value="2"/>
</dbReference>
<feature type="domain" description="PAC" evidence="11">
    <location>
        <begin position="205"/>
        <end position="257"/>
    </location>
</feature>
<dbReference type="SUPFAM" id="SSF47384">
    <property type="entry name" value="Homodimeric domain of signal transducing histidine kinase"/>
    <property type="match status" value="1"/>
</dbReference>
<evidence type="ECO:0000256" key="7">
    <source>
        <dbReference type="ARBA" id="ARBA00022840"/>
    </source>
</evidence>
<dbReference type="InterPro" id="IPR003661">
    <property type="entry name" value="HisK_dim/P_dom"/>
</dbReference>
<dbReference type="PRINTS" id="PR00344">
    <property type="entry name" value="BCTRLSENSOR"/>
</dbReference>
<protein>
    <recommendedName>
        <fullName evidence="2">histidine kinase</fullName>
        <ecNumber evidence="2">2.7.13.3</ecNumber>
    </recommendedName>
</protein>
<dbReference type="InterPro" id="IPR035965">
    <property type="entry name" value="PAS-like_dom_sf"/>
</dbReference>
<organism evidence="12 13">
    <name type="scientific">Alicyclobacillus cycloheptanicus</name>
    <dbReference type="NCBI Taxonomy" id="1457"/>
    <lineage>
        <taxon>Bacteria</taxon>
        <taxon>Bacillati</taxon>
        <taxon>Bacillota</taxon>
        <taxon>Bacilli</taxon>
        <taxon>Bacillales</taxon>
        <taxon>Alicyclobacillaceae</taxon>
        <taxon>Alicyclobacillus</taxon>
    </lineage>
</organism>
<dbReference type="Gene3D" id="1.10.287.130">
    <property type="match status" value="1"/>
</dbReference>
<dbReference type="InterPro" id="IPR036890">
    <property type="entry name" value="HATPase_C_sf"/>
</dbReference>
<dbReference type="InterPro" id="IPR000700">
    <property type="entry name" value="PAS-assoc_C"/>
</dbReference>
<evidence type="ECO:0000256" key="4">
    <source>
        <dbReference type="ARBA" id="ARBA00022679"/>
    </source>
</evidence>
<dbReference type="EC" id="2.7.13.3" evidence="2"/>
<dbReference type="Pfam" id="PF08447">
    <property type="entry name" value="PAS_3"/>
    <property type="match status" value="1"/>
</dbReference>
<feature type="domain" description="PAS" evidence="10">
    <location>
        <begin position="132"/>
        <end position="202"/>
    </location>
</feature>
<evidence type="ECO:0000259" key="9">
    <source>
        <dbReference type="PROSITE" id="PS50109"/>
    </source>
</evidence>
<evidence type="ECO:0000256" key="8">
    <source>
        <dbReference type="ARBA" id="ARBA00023012"/>
    </source>
</evidence>
<keyword evidence="3" id="KW-0597">Phosphoprotein</keyword>
<keyword evidence="6 12" id="KW-0418">Kinase</keyword>
<dbReference type="InterPro" id="IPR005467">
    <property type="entry name" value="His_kinase_dom"/>
</dbReference>
<reference evidence="12 13" key="1">
    <citation type="submission" date="2023-07" db="EMBL/GenBank/DDBJ databases">
        <title>Genomic Encyclopedia of Type Strains, Phase IV (KMG-IV): sequencing the most valuable type-strain genomes for metagenomic binning, comparative biology and taxonomic classification.</title>
        <authorList>
            <person name="Goeker M."/>
        </authorList>
    </citation>
    <scope>NUCLEOTIDE SEQUENCE [LARGE SCALE GENOMIC DNA]</scope>
    <source>
        <strain evidence="12 13">DSM 4006</strain>
    </source>
</reference>